<evidence type="ECO:0000313" key="1">
    <source>
        <dbReference type="EMBL" id="MBX39573.1"/>
    </source>
</evidence>
<accession>A0A2P2NAT1</accession>
<dbReference type="EMBL" id="GGEC01059089">
    <property type="protein sequence ID" value="MBX39573.1"/>
    <property type="molecule type" value="Transcribed_RNA"/>
</dbReference>
<organism evidence="1">
    <name type="scientific">Rhizophora mucronata</name>
    <name type="common">Asiatic mangrove</name>
    <dbReference type="NCBI Taxonomy" id="61149"/>
    <lineage>
        <taxon>Eukaryota</taxon>
        <taxon>Viridiplantae</taxon>
        <taxon>Streptophyta</taxon>
        <taxon>Embryophyta</taxon>
        <taxon>Tracheophyta</taxon>
        <taxon>Spermatophyta</taxon>
        <taxon>Magnoliopsida</taxon>
        <taxon>eudicotyledons</taxon>
        <taxon>Gunneridae</taxon>
        <taxon>Pentapetalae</taxon>
        <taxon>rosids</taxon>
        <taxon>fabids</taxon>
        <taxon>Malpighiales</taxon>
        <taxon>Rhizophoraceae</taxon>
        <taxon>Rhizophora</taxon>
    </lineage>
</organism>
<name>A0A2P2NAT1_RHIMU</name>
<protein>
    <submittedName>
        <fullName evidence="1">Uncharacterized protein</fullName>
    </submittedName>
</protein>
<dbReference type="AlphaFoldDB" id="A0A2P2NAT1"/>
<sequence>MLFSKRRSFIQANHHGVVLPFMSTKMLNLNVVYLA</sequence>
<proteinExistence type="predicted"/>
<reference evidence="1" key="1">
    <citation type="submission" date="2018-02" db="EMBL/GenBank/DDBJ databases">
        <title>Rhizophora mucronata_Transcriptome.</title>
        <authorList>
            <person name="Meera S.P."/>
            <person name="Sreeshan A."/>
            <person name="Augustine A."/>
        </authorList>
    </citation>
    <scope>NUCLEOTIDE SEQUENCE</scope>
    <source>
        <tissue evidence="1">Leaf</tissue>
    </source>
</reference>